<dbReference type="InterPro" id="IPR007435">
    <property type="entry name" value="DUF484"/>
</dbReference>
<dbReference type="Proteomes" id="UP001606303">
    <property type="component" value="Unassembled WGS sequence"/>
</dbReference>
<sequence>MSSNPAADAVQGITETDIANYLAATPGFFERHAALLATVQLQHPHGTRAVSLQERQAEMLRDKIKGLEQRLIDMIRNGQDNVAIADRLHRWTLAVMRAAGTPAELPGVLLHELRHQFMIPQASLRLWGVAPAYESAEFAASVSADVKSFASSLSQPYCGVNSGFEAARWLGLSESGGTATSLALIPLSQANAQDGKPFGLLVLGSPDPTRYTAEMGTDFLTRVGEIASAGLTGLLAQA</sequence>
<evidence type="ECO:0000313" key="3">
    <source>
        <dbReference type="Proteomes" id="UP001606303"/>
    </source>
</evidence>
<protein>
    <submittedName>
        <fullName evidence="2">DUF484 family protein</fullName>
    </submittedName>
</protein>
<comment type="caution">
    <text evidence="2">The sequence shown here is derived from an EMBL/GenBank/DDBJ whole genome shotgun (WGS) entry which is preliminary data.</text>
</comment>
<keyword evidence="3" id="KW-1185">Reference proteome</keyword>
<keyword evidence="1" id="KW-0175">Coiled coil</keyword>
<dbReference type="RefSeq" id="WP_394385424.1">
    <property type="nucleotide sequence ID" value="NZ_JBIGIB010000003.1"/>
</dbReference>
<evidence type="ECO:0000313" key="2">
    <source>
        <dbReference type="EMBL" id="MFG6467649.1"/>
    </source>
</evidence>
<dbReference type="InterPro" id="IPR029016">
    <property type="entry name" value="GAF-like_dom_sf"/>
</dbReference>
<accession>A0ABW7H0Q0</accession>
<reference evidence="2 3" key="1">
    <citation type="submission" date="2024-08" db="EMBL/GenBank/DDBJ databases">
        <authorList>
            <person name="Lu H."/>
        </authorList>
    </citation>
    <scope>NUCLEOTIDE SEQUENCE [LARGE SCALE GENOMIC DNA]</scope>
    <source>
        <strain evidence="2 3">BYS87W</strain>
    </source>
</reference>
<evidence type="ECO:0000256" key="1">
    <source>
        <dbReference type="SAM" id="Coils"/>
    </source>
</evidence>
<proteinExistence type="predicted"/>
<feature type="coiled-coil region" evidence="1">
    <location>
        <begin position="50"/>
        <end position="77"/>
    </location>
</feature>
<dbReference type="EMBL" id="JBIGIB010000003">
    <property type="protein sequence ID" value="MFG6467649.1"/>
    <property type="molecule type" value="Genomic_DNA"/>
</dbReference>
<dbReference type="PANTHER" id="PTHR38765">
    <property type="entry name" value="DUF484 DOMAIN-CONTAINING PROTEIN"/>
    <property type="match status" value="1"/>
</dbReference>
<dbReference type="Pfam" id="PF04340">
    <property type="entry name" value="DUF484"/>
    <property type="match status" value="1"/>
</dbReference>
<organism evidence="2 3">
    <name type="scientific">Pelomonas baiyunensis</name>
    <dbReference type="NCBI Taxonomy" id="3299026"/>
    <lineage>
        <taxon>Bacteria</taxon>
        <taxon>Pseudomonadati</taxon>
        <taxon>Pseudomonadota</taxon>
        <taxon>Betaproteobacteria</taxon>
        <taxon>Burkholderiales</taxon>
        <taxon>Sphaerotilaceae</taxon>
        <taxon>Roseateles</taxon>
    </lineage>
</organism>
<dbReference type="Gene3D" id="3.30.450.40">
    <property type="match status" value="1"/>
</dbReference>
<gene>
    <name evidence="2" type="ORF">ACG01O_13575</name>
</gene>
<name>A0ABW7H0Q0_9BURK</name>
<dbReference type="PANTHER" id="PTHR38765:SF1">
    <property type="entry name" value="DUF484 DOMAIN-CONTAINING PROTEIN"/>
    <property type="match status" value="1"/>
</dbReference>